<evidence type="ECO:0000256" key="3">
    <source>
        <dbReference type="ARBA" id="ARBA00023125"/>
    </source>
</evidence>
<dbReference type="GO" id="GO:0005634">
    <property type="term" value="C:nucleus"/>
    <property type="evidence" value="ECO:0007669"/>
    <property type="project" value="UniProtKB-SubCell"/>
</dbReference>
<organism evidence="6 7">
    <name type="scientific">Umbelopsis vinacea</name>
    <dbReference type="NCBI Taxonomy" id="44442"/>
    <lineage>
        <taxon>Eukaryota</taxon>
        <taxon>Fungi</taxon>
        <taxon>Fungi incertae sedis</taxon>
        <taxon>Mucoromycota</taxon>
        <taxon>Mucoromycotina</taxon>
        <taxon>Umbelopsidomycetes</taxon>
        <taxon>Umbelopsidales</taxon>
        <taxon>Umbelopsidaceae</taxon>
        <taxon>Umbelopsis</taxon>
    </lineage>
</organism>
<evidence type="ECO:0000256" key="4">
    <source>
        <dbReference type="ARBA" id="ARBA00023242"/>
    </source>
</evidence>
<dbReference type="CDD" id="cd12148">
    <property type="entry name" value="fungal_TF_MHR"/>
    <property type="match status" value="1"/>
</dbReference>
<evidence type="ECO:0000256" key="1">
    <source>
        <dbReference type="ARBA" id="ARBA00004123"/>
    </source>
</evidence>
<comment type="subcellular location">
    <subcellularLocation>
        <location evidence="1">Nucleus</location>
    </subcellularLocation>
</comment>
<gene>
    <name evidence="6" type="ORF">INT44_001767</name>
</gene>
<proteinExistence type="predicted"/>
<dbReference type="InterPro" id="IPR007219">
    <property type="entry name" value="XnlR_reg_dom"/>
</dbReference>
<protein>
    <recommendedName>
        <fullName evidence="5">Xylanolytic transcriptional activator regulatory domain-containing protein</fullName>
    </recommendedName>
</protein>
<feature type="non-terminal residue" evidence="6">
    <location>
        <position position="1"/>
    </location>
</feature>
<evidence type="ECO:0000256" key="2">
    <source>
        <dbReference type="ARBA" id="ARBA00022723"/>
    </source>
</evidence>
<evidence type="ECO:0000313" key="7">
    <source>
        <dbReference type="Proteomes" id="UP000612746"/>
    </source>
</evidence>
<dbReference type="SMART" id="SM00906">
    <property type="entry name" value="Fungal_trans"/>
    <property type="match status" value="1"/>
</dbReference>
<dbReference type="GO" id="GO:0006351">
    <property type="term" value="P:DNA-templated transcription"/>
    <property type="evidence" value="ECO:0007669"/>
    <property type="project" value="InterPro"/>
</dbReference>
<dbReference type="Proteomes" id="UP000612746">
    <property type="component" value="Unassembled WGS sequence"/>
</dbReference>
<dbReference type="InterPro" id="IPR050987">
    <property type="entry name" value="AtrR-like"/>
</dbReference>
<dbReference type="PANTHER" id="PTHR46910:SF3">
    <property type="entry name" value="HALOTOLERANCE PROTEIN 9-RELATED"/>
    <property type="match status" value="1"/>
</dbReference>
<feature type="domain" description="Xylanolytic transcriptional activator regulatory" evidence="5">
    <location>
        <begin position="33"/>
        <end position="106"/>
    </location>
</feature>
<keyword evidence="7" id="KW-1185">Reference proteome</keyword>
<dbReference type="OrthoDB" id="1924787at2759"/>
<dbReference type="PANTHER" id="PTHR46910">
    <property type="entry name" value="TRANSCRIPTION FACTOR PDR1"/>
    <property type="match status" value="1"/>
</dbReference>
<comment type="caution">
    <text evidence="6">The sequence shown here is derived from an EMBL/GenBank/DDBJ whole genome shotgun (WGS) entry which is preliminary data.</text>
</comment>
<keyword evidence="3" id="KW-0238">DNA-binding</keyword>
<dbReference type="GO" id="GO:0003677">
    <property type="term" value="F:DNA binding"/>
    <property type="evidence" value="ECO:0007669"/>
    <property type="project" value="UniProtKB-KW"/>
</dbReference>
<evidence type="ECO:0000259" key="5">
    <source>
        <dbReference type="SMART" id="SM00906"/>
    </source>
</evidence>
<keyword evidence="2" id="KW-0479">Metal-binding</keyword>
<dbReference type="EMBL" id="JAEPRA010000011">
    <property type="protein sequence ID" value="KAG2178614.1"/>
    <property type="molecule type" value="Genomic_DNA"/>
</dbReference>
<dbReference type="GO" id="GO:0008270">
    <property type="term" value="F:zinc ion binding"/>
    <property type="evidence" value="ECO:0007669"/>
    <property type="project" value="InterPro"/>
</dbReference>
<dbReference type="Pfam" id="PF04082">
    <property type="entry name" value="Fungal_trans"/>
    <property type="match status" value="1"/>
</dbReference>
<accession>A0A8H7UGQ7</accession>
<reference evidence="6" key="1">
    <citation type="submission" date="2020-12" db="EMBL/GenBank/DDBJ databases">
        <title>Metabolic potential, ecology and presence of endohyphal bacteria is reflected in genomic diversity of Mucoromycotina.</title>
        <authorList>
            <person name="Muszewska A."/>
            <person name="Okrasinska A."/>
            <person name="Steczkiewicz K."/>
            <person name="Drgas O."/>
            <person name="Orlowska M."/>
            <person name="Perlinska-Lenart U."/>
            <person name="Aleksandrzak-Piekarczyk T."/>
            <person name="Szatraj K."/>
            <person name="Zielenkiewicz U."/>
            <person name="Pilsyk S."/>
            <person name="Malc E."/>
            <person name="Mieczkowski P."/>
            <person name="Kruszewska J.S."/>
            <person name="Biernat P."/>
            <person name="Pawlowska J."/>
        </authorList>
    </citation>
    <scope>NUCLEOTIDE SEQUENCE</scope>
    <source>
        <strain evidence="6">WA0000051536</strain>
    </source>
</reference>
<sequence>AVSRNYLNTKMEIIQSLVLLASQPNFAANAYTAWMFSGMGVRMAQDLGLHRNIPRWKMNDRESEQRKRIWFSVYIVDRWCCAAVGRPLAISEADCDIELPELIQEDGNDNTSTQHQKLFRYMISLSTILGYILRKLYSPKVKAMGLTSPGVASVVFELEERLKNWLDDLPPECKLSESDMHRLKEMRQFPLQHSDHELKYKLETAGED</sequence>
<evidence type="ECO:0000313" key="6">
    <source>
        <dbReference type="EMBL" id="KAG2178614.1"/>
    </source>
</evidence>
<dbReference type="GO" id="GO:0003700">
    <property type="term" value="F:DNA-binding transcription factor activity"/>
    <property type="evidence" value="ECO:0007669"/>
    <property type="project" value="InterPro"/>
</dbReference>
<name>A0A8H7UGQ7_9FUNG</name>
<dbReference type="AlphaFoldDB" id="A0A8H7UGQ7"/>
<keyword evidence="4" id="KW-0539">Nucleus</keyword>